<dbReference type="SMART" id="SM00185">
    <property type="entry name" value="ARM"/>
    <property type="match status" value="2"/>
</dbReference>
<dbReference type="EMBL" id="VXIV02000301">
    <property type="protein sequence ID" value="KAF6039145.1"/>
    <property type="molecule type" value="Genomic_DNA"/>
</dbReference>
<name>A0A7J7KL86_BUGNE</name>
<gene>
    <name evidence="3" type="ORF">EB796_002543</name>
</gene>
<dbReference type="SUPFAM" id="SSF48371">
    <property type="entry name" value="ARM repeat"/>
    <property type="match status" value="2"/>
</dbReference>
<evidence type="ECO:0000313" key="3">
    <source>
        <dbReference type="EMBL" id="KAF6039145.1"/>
    </source>
</evidence>
<protein>
    <submittedName>
        <fullName evidence="3">Uncharacterized protein</fullName>
    </submittedName>
</protein>
<feature type="compositionally biased region" description="Polar residues" evidence="2">
    <location>
        <begin position="1"/>
        <end position="14"/>
    </location>
</feature>
<dbReference type="Gene3D" id="1.25.10.10">
    <property type="entry name" value="Leucine-rich Repeat Variant"/>
    <property type="match status" value="1"/>
</dbReference>
<accession>A0A7J7KL86</accession>
<dbReference type="InterPro" id="IPR016024">
    <property type="entry name" value="ARM-type_fold"/>
</dbReference>
<dbReference type="Proteomes" id="UP000593567">
    <property type="component" value="Unassembled WGS sequence"/>
</dbReference>
<dbReference type="InterPro" id="IPR011989">
    <property type="entry name" value="ARM-like"/>
</dbReference>
<organism evidence="3 4">
    <name type="scientific">Bugula neritina</name>
    <name type="common">Brown bryozoan</name>
    <name type="synonym">Sertularia neritina</name>
    <dbReference type="NCBI Taxonomy" id="10212"/>
    <lineage>
        <taxon>Eukaryota</taxon>
        <taxon>Metazoa</taxon>
        <taxon>Spiralia</taxon>
        <taxon>Lophotrochozoa</taxon>
        <taxon>Bryozoa</taxon>
        <taxon>Gymnolaemata</taxon>
        <taxon>Cheilostomatida</taxon>
        <taxon>Flustrina</taxon>
        <taxon>Buguloidea</taxon>
        <taxon>Bugulidae</taxon>
        <taxon>Bugula</taxon>
    </lineage>
</organism>
<sequence length="752" mass="83940">MNHGQPAQKSPVKSSSDETKESVLPPLAPGDGTNIHIVISLPASPEYVCSSSSKATDNHNVTAPEPTGSDSKLVPQPPPKSSEETNNLEPDILALLPLRLAQISDEERRRLFVANCDTEQYIQNVEKIVDVLMHESLSLIDDSSKLIQLYRLISDAIVSNKCGMELKEKAVQALIKKGWMKFLMDSFLLVIDGVKKHQNGWENENIKTTISNLTMGLMTLKFSMKCCAAETAIEICNAMVTFLIQILDHPVLLTTAAEMDPISFRKTLLAVLEDIAGLEVLRKEISSSQLEEMETVLCKYIESLSSLSSDCQRALYLLGAVDVVNRLPSQKLVNFAPTTESIESDIADCQKTVRRLNSISMETHIWKPWRVFLDFRYMASVVSRSKFTKCSPTACGDFYAAIVRDGVWYMFVSDLYLRFIDSLKRFKEGSLKISSFAMDGALKNLYFALSTLHNGTDYCKDVQILQLTVDHFSDMIIGQLKDPVLLSVFTEEFSVDGESVFAAIAFVLYMLTGNTIESNNNGNILPVEIGDTLLAIIHNLTYYFEPCIPTLREKGMMSVARNVREVAHASDTKTSCLLIIAYLIDEGDSKDVMKITDDELSFLIKEVGLSMEPERKSGYHPEELIEGLTRIAGIDHNKLKVIEQGALPLLVRSLDADEYNADHQAAAAKAIWNLAFTYESRQKIIKEEGCLEALHKLQNSENRKVKNAVGGALWQIEGKNKHKQNTVGEELTRIGKYLLLKFLNTVVDFGHL</sequence>
<dbReference type="Pfam" id="PF00514">
    <property type="entry name" value="Arm"/>
    <property type="match status" value="1"/>
</dbReference>
<dbReference type="PANTHER" id="PTHR46270">
    <property type="entry name" value="ARMADILLO-TYPE FOLD-RELATED"/>
    <property type="match status" value="1"/>
</dbReference>
<dbReference type="PANTHER" id="PTHR46270:SF2">
    <property type="entry name" value="TIR DOMAIN-CONTAINING PROTEIN"/>
    <property type="match status" value="1"/>
</dbReference>
<evidence type="ECO:0000313" key="4">
    <source>
        <dbReference type="Proteomes" id="UP000593567"/>
    </source>
</evidence>
<feature type="compositionally biased region" description="Polar residues" evidence="2">
    <location>
        <begin position="49"/>
        <end position="61"/>
    </location>
</feature>
<dbReference type="InterPro" id="IPR000225">
    <property type="entry name" value="Armadillo"/>
</dbReference>
<feature type="region of interest" description="Disordered" evidence="2">
    <location>
        <begin position="1"/>
        <end position="34"/>
    </location>
</feature>
<evidence type="ECO:0000256" key="2">
    <source>
        <dbReference type="SAM" id="MobiDB-lite"/>
    </source>
</evidence>
<feature type="region of interest" description="Disordered" evidence="2">
    <location>
        <begin position="48"/>
        <end position="88"/>
    </location>
</feature>
<feature type="repeat" description="ARM" evidence="1">
    <location>
        <begin position="645"/>
        <end position="689"/>
    </location>
</feature>
<reference evidence="3" key="1">
    <citation type="submission" date="2020-06" db="EMBL/GenBank/DDBJ databases">
        <title>Draft genome of Bugula neritina, a colonial animal packing powerful symbionts and potential medicines.</title>
        <authorList>
            <person name="Rayko M."/>
        </authorList>
    </citation>
    <scope>NUCLEOTIDE SEQUENCE [LARGE SCALE GENOMIC DNA]</scope>
    <source>
        <strain evidence="3">Kwan_BN1</strain>
    </source>
</reference>
<dbReference type="PROSITE" id="PS50176">
    <property type="entry name" value="ARM_REPEAT"/>
    <property type="match status" value="1"/>
</dbReference>
<proteinExistence type="predicted"/>
<dbReference type="OrthoDB" id="9978456at2759"/>
<comment type="caution">
    <text evidence="3">The sequence shown here is derived from an EMBL/GenBank/DDBJ whole genome shotgun (WGS) entry which is preliminary data.</text>
</comment>
<evidence type="ECO:0000256" key="1">
    <source>
        <dbReference type="PROSITE-ProRule" id="PRU00259"/>
    </source>
</evidence>
<keyword evidence="4" id="KW-1185">Reference proteome</keyword>
<dbReference type="AlphaFoldDB" id="A0A7J7KL86"/>